<dbReference type="EMBL" id="JACJHR010000116">
    <property type="protein sequence ID" value="MBB2505678.1"/>
    <property type="molecule type" value="Genomic_DNA"/>
</dbReference>
<name>A0A8E1W8U1_9PSEU</name>
<dbReference type="PROSITE" id="PS51464">
    <property type="entry name" value="SIS"/>
    <property type="match status" value="1"/>
</dbReference>
<dbReference type="AlphaFoldDB" id="A0A8E1W8U1"/>
<dbReference type="Gene3D" id="3.40.50.10490">
    <property type="entry name" value="Glucose-6-phosphate isomerase like protein, domain 1"/>
    <property type="match status" value="1"/>
</dbReference>
<gene>
    <name evidence="3" type="ORF">H5411_41985</name>
</gene>
<proteinExistence type="predicted"/>
<dbReference type="Pfam" id="PF01418">
    <property type="entry name" value="HTH_6"/>
    <property type="match status" value="1"/>
</dbReference>
<dbReference type="PROSITE" id="PS51071">
    <property type="entry name" value="HTH_RPIR"/>
    <property type="match status" value="1"/>
</dbReference>
<evidence type="ECO:0000259" key="2">
    <source>
        <dbReference type="PROSITE" id="PS51464"/>
    </source>
</evidence>
<dbReference type="InterPro" id="IPR047640">
    <property type="entry name" value="RpiR-like"/>
</dbReference>
<dbReference type="GO" id="GO:0003700">
    <property type="term" value="F:DNA-binding transcription factor activity"/>
    <property type="evidence" value="ECO:0007669"/>
    <property type="project" value="InterPro"/>
</dbReference>
<feature type="domain" description="HTH rpiR-type" evidence="1">
    <location>
        <begin position="1"/>
        <end position="71"/>
    </location>
</feature>
<evidence type="ECO:0000313" key="4">
    <source>
        <dbReference type="Proteomes" id="UP000550260"/>
    </source>
</evidence>
<comment type="caution">
    <text evidence="3">The sequence shown here is derived from an EMBL/GenBank/DDBJ whole genome shotgun (WGS) entry which is preliminary data.</text>
</comment>
<organism evidence="3 4">
    <name type="scientific">Amycolatopsis echigonensis</name>
    <dbReference type="NCBI Taxonomy" id="2576905"/>
    <lineage>
        <taxon>Bacteria</taxon>
        <taxon>Bacillati</taxon>
        <taxon>Actinomycetota</taxon>
        <taxon>Actinomycetes</taxon>
        <taxon>Pseudonocardiales</taxon>
        <taxon>Pseudonocardiaceae</taxon>
        <taxon>Amycolatopsis</taxon>
    </lineage>
</organism>
<dbReference type="InterPro" id="IPR036388">
    <property type="entry name" value="WH-like_DNA-bd_sf"/>
</dbReference>
<dbReference type="SUPFAM" id="SSF53697">
    <property type="entry name" value="SIS domain"/>
    <property type="match status" value="1"/>
</dbReference>
<evidence type="ECO:0000313" key="3">
    <source>
        <dbReference type="EMBL" id="MBB2505678.1"/>
    </source>
</evidence>
<accession>A0A8E1W8U1</accession>
<dbReference type="Gene3D" id="1.10.10.10">
    <property type="entry name" value="Winged helix-like DNA-binding domain superfamily/Winged helix DNA-binding domain"/>
    <property type="match status" value="1"/>
</dbReference>
<protein>
    <submittedName>
        <fullName evidence="3">MurR/RpiR family transcriptional regulator</fullName>
    </submittedName>
</protein>
<dbReference type="RefSeq" id="WP_183127136.1">
    <property type="nucleotide sequence ID" value="NZ_JACJHR010000116.1"/>
</dbReference>
<dbReference type="InterPro" id="IPR009057">
    <property type="entry name" value="Homeodomain-like_sf"/>
</dbReference>
<dbReference type="Proteomes" id="UP000550260">
    <property type="component" value="Unassembled WGS sequence"/>
</dbReference>
<dbReference type="InterPro" id="IPR000281">
    <property type="entry name" value="HTH_RpiR"/>
</dbReference>
<dbReference type="PANTHER" id="PTHR30514">
    <property type="entry name" value="GLUCOKINASE"/>
    <property type="match status" value="1"/>
</dbReference>
<dbReference type="GO" id="GO:0003677">
    <property type="term" value="F:DNA binding"/>
    <property type="evidence" value="ECO:0007669"/>
    <property type="project" value="InterPro"/>
</dbReference>
<dbReference type="InterPro" id="IPR046348">
    <property type="entry name" value="SIS_dom_sf"/>
</dbReference>
<dbReference type="InterPro" id="IPR001347">
    <property type="entry name" value="SIS_dom"/>
</dbReference>
<reference evidence="3 4" key="1">
    <citation type="submission" date="2020-08" db="EMBL/GenBank/DDBJ databases">
        <title>Amycolatopsis echigonensis JCM 21831.</title>
        <authorList>
            <person name="Tedsree N."/>
            <person name="Kuncharoen N."/>
            <person name="Likhitwitayawuid K."/>
            <person name="Tanasupawat S."/>
        </authorList>
    </citation>
    <scope>NUCLEOTIDE SEQUENCE [LARGE SCALE GENOMIC DNA]</scope>
    <source>
        <strain evidence="3 4">JCM 21831</strain>
    </source>
</reference>
<evidence type="ECO:0000259" key="1">
    <source>
        <dbReference type="PROSITE" id="PS51071"/>
    </source>
</evidence>
<dbReference type="GO" id="GO:1901135">
    <property type="term" value="P:carbohydrate derivative metabolic process"/>
    <property type="evidence" value="ECO:0007669"/>
    <property type="project" value="InterPro"/>
</dbReference>
<dbReference type="SUPFAM" id="SSF46689">
    <property type="entry name" value="Homeodomain-like"/>
    <property type="match status" value="1"/>
</dbReference>
<sequence>MAAIAEILTPSEAQVAEWMAANPALVAVSSTAEVGAYTDTSDATVVRTTKKLGYQNFRELRRSALAVSGRHRDPSKVLDHQLGQISHSDSGPKTVLRDTAQLLAQFEADLDTESWTRAVSAISRAGRVVTYGIGPSGCPAEYLSITLKRAGLRTAQLSGTGFSLADSLLDLTDNDVVILFATLRRFREIDVVLDHVAKVGATAILVSETLGEALRERVHTVLATPPATATTSDGVLMGMAVARALYLAVAAENQADAVHSMERLNTLRAEIVGGKLDSEP</sequence>
<dbReference type="Pfam" id="PF01380">
    <property type="entry name" value="SIS"/>
    <property type="match status" value="1"/>
</dbReference>
<feature type="domain" description="SIS" evidence="2">
    <location>
        <begin position="118"/>
        <end position="255"/>
    </location>
</feature>
<dbReference type="GO" id="GO:0097367">
    <property type="term" value="F:carbohydrate derivative binding"/>
    <property type="evidence" value="ECO:0007669"/>
    <property type="project" value="InterPro"/>
</dbReference>